<comment type="caution">
    <text evidence="2">The sequence shown here is derived from an EMBL/GenBank/DDBJ whole genome shotgun (WGS) entry which is preliminary data.</text>
</comment>
<keyword evidence="1" id="KW-1133">Transmembrane helix</keyword>
<organism evidence="2 3">
    <name type="scientific">Candidatus Falkowbacteria bacterium CG11_big_fil_rev_8_21_14_0_20_39_10</name>
    <dbReference type="NCBI Taxonomy" id="1974570"/>
    <lineage>
        <taxon>Bacteria</taxon>
        <taxon>Candidatus Falkowiibacteriota</taxon>
    </lineage>
</organism>
<gene>
    <name evidence="2" type="ORF">COV49_04185</name>
</gene>
<dbReference type="AlphaFoldDB" id="A0A2M6K8C2"/>
<keyword evidence="1" id="KW-0472">Membrane</keyword>
<proteinExistence type="predicted"/>
<evidence type="ECO:0000256" key="1">
    <source>
        <dbReference type="SAM" id="Phobius"/>
    </source>
</evidence>
<dbReference type="EMBL" id="PCWW01000070">
    <property type="protein sequence ID" value="PIR12807.1"/>
    <property type="molecule type" value="Genomic_DNA"/>
</dbReference>
<sequence length="128" mass="15264">MNNLLSLKFWFNSRPGPLLPVYQKALIVFLVALLALSILFWLIGAKKKGFHMALWRRLKTFSLVDFFIGLVLLFFSYEGAPFLSSRFWFLFWGAGMLAWLGFIFWELKKIPEKKKQMEREKEYKKYIP</sequence>
<name>A0A2M6K8C2_9BACT</name>
<protein>
    <submittedName>
        <fullName evidence="2">Uncharacterized protein</fullName>
    </submittedName>
</protein>
<keyword evidence="1" id="KW-0812">Transmembrane</keyword>
<feature type="transmembrane region" description="Helical" evidence="1">
    <location>
        <begin position="87"/>
        <end position="107"/>
    </location>
</feature>
<evidence type="ECO:0000313" key="2">
    <source>
        <dbReference type="EMBL" id="PIR12807.1"/>
    </source>
</evidence>
<feature type="transmembrane region" description="Helical" evidence="1">
    <location>
        <begin position="57"/>
        <end position="75"/>
    </location>
</feature>
<dbReference type="Proteomes" id="UP000230869">
    <property type="component" value="Unassembled WGS sequence"/>
</dbReference>
<reference evidence="2 3" key="1">
    <citation type="submission" date="2017-09" db="EMBL/GenBank/DDBJ databases">
        <title>Depth-based differentiation of microbial function through sediment-hosted aquifers and enrichment of novel symbionts in the deep terrestrial subsurface.</title>
        <authorList>
            <person name="Probst A.J."/>
            <person name="Ladd B."/>
            <person name="Jarett J.K."/>
            <person name="Geller-Mcgrath D.E."/>
            <person name="Sieber C.M."/>
            <person name="Emerson J.B."/>
            <person name="Anantharaman K."/>
            <person name="Thomas B.C."/>
            <person name="Malmstrom R."/>
            <person name="Stieglmeier M."/>
            <person name="Klingl A."/>
            <person name="Woyke T."/>
            <person name="Ryan C.M."/>
            <person name="Banfield J.F."/>
        </authorList>
    </citation>
    <scope>NUCLEOTIDE SEQUENCE [LARGE SCALE GENOMIC DNA]</scope>
    <source>
        <strain evidence="2">CG11_big_fil_rev_8_21_14_0_20_39_10</strain>
    </source>
</reference>
<accession>A0A2M6K8C2</accession>
<feature type="transmembrane region" description="Helical" evidence="1">
    <location>
        <begin position="25"/>
        <end position="45"/>
    </location>
</feature>
<evidence type="ECO:0000313" key="3">
    <source>
        <dbReference type="Proteomes" id="UP000230869"/>
    </source>
</evidence>